<name>A0A2M7FZ52_9BACT</name>
<gene>
    <name evidence="1" type="ORF">COW36_21305</name>
</gene>
<organism evidence="1 2">
    <name type="scientific">bacterium (Candidatus Blackallbacteria) CG17_big_fil_post_rev_8_21_14_2_50_48_46</name>
    <dbReference type="NCBI Taxonomy" id="2014261"/>
    <lineage>
        <taxon>Bacteria</taxon>
        <taxon>Candidatus Blackallbacteria</taxon>
    </lineage>
</organism>
<evidence type="ECO:0008006" key="3">
    <source>
        <dbReference type="Google" id="ProtNLM"/>
    </source>
</evidence>
<reference evidence="1 2" key="1">
    <citation type="submission" date="2017-09" db="EMBL/GenBank/DDBJ databases">
        <title>Depth-based differentiation of microbial function through sediment-hosted aquifers and enrichment of novel symbionts in the deep terrestrial subsurface.</title>
        <authorList>
            <person name="Probst A.J."/>
            <person name="Ladd B."/>
            <person name="Jarett J.K."/>
            <person name="Geller-Mcgrath D.E."/>
            <person name="Sieber C.M."/>
            <person name="Emerson J.B."/>
            <person name="Anantharaman K."/>
            <person name="Thomas B.C."/>
            <person name="Malmstrom R."/>
            <person name="Stieglmeier M."/>
            <person name="Klingl A."/>
            <person name="Woyke T."/>
            <person name="Ryan C.M."/>
            <person name="Banfield J.F."/>
        </authorList>
    </citation>
    <scope>NUCLEOTIDE SEQUENCE [LARGE SCALE GENOMIC DNA]</scope>
    <source>
        <strain evidence="1">CG17_big_fil_post_rev_8_21_14_2_50_48_46</strain>
    </source>
</reference>
<dbReference type="Proteomes" id="UP000231019">
    <property type="component" value="Unassembled WGS sequence"/>
</dbReference>
<evidence type="ECO:0000313" key="2">
    <source>
        <dbReference type="Proteomes" id="UP000231019"/>
    </source>
</evidence>
<proteinExistence type="predicted"/>
<accession>A0A2M7FZ52</accession>
<comment type="caution">
    <text evidence="1">The sequence shown here is derived from an EMBL/GenBank/DDBJ whole genome shotgun (WGS) entry which is preliminary data.</text>
</comment>
<evidence type="ECO:0000313" key="1">
    <source>
        <dbReference type="EMBL" id="PIW14578.1"/>
    </source>
</evidence>
<dbReference type="EMBL" id="PFFQ01000059">
    <property type="protein sequence ID" value="PIW14578.1"/>
    <property type="molecule type" value="Genomic_DNA"/>
</dbReference>
<dbReference type="InterPro" id="IPR029063">
    <property type="entry name" value="SAM-dependent_MTases_sf"/>
</dbReference>
<dbReference type="Pfam" id="PF13578">
    <property type="entry name" value="Methyltransf_24"/>
    <property type="match status" value="1"/>
</dbReference>
<protein>
    <recommendedName>
        <fullName evidence="3">Class I SAM-dependent methyltransferase</fullName>
    </recommendedName>
</protein>
<dbReference type="Gene3D" id="3.40.50.150">
    <property type="entry name" value="Vaccinia Virus protein VP39"/>
    <property type="match status" value="1"/>
</dbReference>
<dbReference type="SUPFAM" id="SSF53335">
    <property type="entry name" value="S-adenosyl-L-methionine-dependent methyltransferases"/>
    <property type="match status" value="1"/>
</dbReference>
<dbReference type="AlphaFoldDB" id="A0A2M7FZ52"/>
<sequence length="200" mass="23258">MRDFKQETEAWKFWDAACEARYQGNEFPYPYILQNRADVIALCEWIETQAIRSYLEIGIWSGKLVSLLHSLFQFEKLAVCDLRDADKFGVEIKVPPETLCFWGDSCSNDYMNWRKNLGEIDLVLIDGAHSLEAVMADFEINRHYPTRYLAFHDIGNPRTPDIVRFWNALPGEKWSFCQPFSEPELQDLAPMGIGVWKVPL</sequence>